<organism evidence="5 6">
    <name type="scientific">Thermus brevis</name>
    <dbReference type="NCBI Taxonomy" id="2862456"/>
    <lineage>
        <taxon>Bacteria</taxon>
        <taxon>Thermotogati</taxon>
        <taxon>Deinococcota</taxon>
        <taxon>Deinococci</taxon>
        <taxon>Thermales</taxon>
        <taxon>Thermaceae</taxon>
        <taxon>Thermus</taxon>
    </lineage>
</organism>
<keyword evidence="6" id="KW-1185">Reference proteome</keyword>
<feature type="domain" description="UreE urease accessory N-terminal" evidence="4">
    <location>
        <begin position="5"/>
        <end position="70"/>
    </location>
</feature>
<accession>A0ABS6ZWQ3</accession>
<evidence type="ECO:0000259" key="4">
    <source>
        <dbReference type="SMART" id="SM00988"/>
    </source>
</evidence>
<evidence type="ECO:0000313" key="6">
    <source>
        <dbReference type="Proteomes" id="UP000724268"/>
    </source>
</evidence>
<dbReference type="SUPFAM" id="SSF69287">
    <property type="entry name" value="Urease metallochaperone UreE, N-terminal domain"/>
    <property type="match status" value="1"/>
</dbReference>
<keyword evidence="3" id="KW-0143">Chaperone</keyword>
<dbReference type="InterPro" id="IPR004029">
    <property type="entry name" value="UreE_N"/>
</dbReference>
<sequence>MEPILITTLPDAGNREQGLETVPIPLTAADRRRVRRLLTAPDGQAFYLALPTGTVLRPGTVLWAGGGKAYMVTAAEEDLLRVRPRTLREAAQVGHLLGNLHRDMVAEGRFIYALWDEGLYHRLRQKGFAVERVQGPFVGNAPGEHAH</sequence>
<dbReference type="Gene3D" id="2.60.260.20">
    <property type="entry name" value="Urease metallochaperone UreE, N-terminal domain"/>
    <property type="match status" value="1"/>
</dbReference>
<protein>
    <submittedName>
        <fullName evidence="5">Urease accessory protein UreE</fullName>
    </submittedName>
</protein>
<dbReference type="Proteomes" id="UP000724268">
    <property type="component" value="Unassembled WGS sequence"/>
</dbReference>
<gene>
    <name evidence="5" type="ORF">KZX47_04850</name>
</gene>
<keyword evidence="1" id="KW-0963">Cytoplasm</keyword>
<comment type="caution">
    <text evidence="5">The sequence shown here is derived from an EMBL/GenBank/DDBJ whole genome shotgun (WGS) entry which is preliminary data.</text>
</comment>
<dbReference type="SUPFAM" id="SSF69737">
    <property type="entry name" value="Urease metallochaperone UreE, C-terminal domain"/>
    <property type="match status" value="1"/>
</dbReference>
<dbReference type="EMBL" id="JAHXRS010000006">
    <property type="protein sequence ID" value="MBW6394484.1"/>
    <property type="molecule type" value="Genomic_DNA"/>
</dbReference>
<evidence type="ECO:0000256" key="2">
    <source>
        <dbReference type="ARBA" id="ARBA00022596"/>
    </source>
</evidence>
<dbReference type="Gene3D" id="3.30.70.790">
    <property type="entry name" value="UreE, C-terminal domain"/>
    <property type="match status" value="1"/>
</dbReference>
<evidence type="ECO:0000313" key="5">
    <source>
        <dbReference type="EMBL" id="MBW6394484.1"/>
    </source>
</evidence>
<evidence type="ECO:0000256" key="3">
    <source>
        <dbReference type="ARBA" id="ARBA00023186"/>
    </source>
</evidence>
<dbReference type="InterPro" id="IPR012406">
    <property type="entry name" value="UreE"/>
</dbReference>
<evidence type="ECO:0000256" key="1">
    <source>
        <dbReference type="ARBA" id="ARBA00022490"/>
    </source>
</evidence>
<proteinExistence type="predicted"/>
<keyword evidence="2" id="KW-0533">Nickel</keyword>
<dbReference type="SMART" id="SM00988">
    <property type="entry name" value="UreE_N"/>
    <property type="match status" value="1"/>
</dbReference>
<dbReference type="Pfam" id="PF02814">
    <property type="entry name" value="UreE_N"/>
    <property type="match status" value="1"/>
</dbReference>
<dbReference type="RefSeq" id="WP_135255962.1">
    <property type="nucleotide sequence ID" value="NZ_JAHXRS010000006.1"/>
</dbReference>
<name>A0ABS6ZWQ3_9DEIN</name>
<reference evidence="5 6" key="1">
    <citation type="submission" date="2021-07" db="EMBL/GenBank/DDBJ databases">
        <title>Thermus aquaticus gen. n. and sp. n., a nonsporulating extreme thermophile.</title>
        <authorList>
            <person name="Hu C.-J."/>
            <person name="Li W.-J."/>
            <person name="Xian W.-D."/>
        </authorList>
    </citation>
    <scope>NUCLEOTIDE SEQUENCE [LARGE SCALE GENOMIC DNA]</scope>
    <source>
        <strain evidence="5 6">SYSU G05001</strain>
    </source>
</reference>
<dbReference type="PIRSF" id="PIRSF036402">
    <property type="entry name" value="Ureas_acces_UreE"/>
    <property type="match status" value="1"/>
</dbReference>
<dbReference type="InterPro" id="IPR036118">
    <property type="entry name" value="UreE_N_sf"/>
</dbReference>